<feature type="transmembrane region" description="Helical" evidence="1">
    <location>
        <begin position="6"/>
        <end position="27"/>
    </location>
</feature>
<evidence type="ECO:0000313" key="3">
    <source>
        <dbReference type="Proteomes" id="UP000187203"/>
    </source>
</evidence>
<name>A0A1R3JM06_9ROSI</name>
<dbReference type="EMBL" id="AWUE01015763">
    <property type="protein sequence ID" value="OMO95845.1"/>
    <property type="molecule type" value="Genomic_DNA"/>
</dbReference>
<protein>
    <submittedName>
        <fullName evidence="2">Nitrate transporter 1.3-like protein</fullName>
    </submittedName>
</protein>
<comment type="caution">
    <text evidence="2">The sequence shown here is derived from an EMBL/GenBank/DDBJ whole genome shotgun (WGS) entry which is preliminary data.</text>
</comment>
<keyword evidence="1" id="KW-0472">Membrane</keyword>
<accession>A0A1R3JM06</accession>
<sequence length="64" mass="7657">MAFPLGFFYSLLAALGFFNFWIFLFFASRQQYKMQMLIQPESPQKELKSFNDEMIDDKEKIATF</sequence>
<evidence type="ECO:0000313" key="2">
    <source>
        <dbReference type="EMBL" id="OMO95845.1"/>
    </source>
</evidence>
<gene>
    <name evidence="2" type="ORF">COLO4_15643</name>
</gene>
<evidence type="ECO:0000256" key="1">
    <source>
        <dbReference type="SAM" id="Phobius"/>
    </source>
</evidence>
<proteinExistence type="predicted"/>
<keyword evidence="1" id="KW-0812">Transmembrane</keyword>
<dbReference type="Proteomes" id="UP000187203">
    <property type="component" value="Unassembled WGS sequence"/>
</dbReference>
<reference evidence="3" key="1">
    <citation type="submission" date="2013-09" db="EMBL/GenBank/DDBJ databases">
        <title>Corchorus olitorius genome sequencing.</title>
        <authorList>
            <person name="Alam M."/>
            <person name="Haque M.S."/>
            <person name="Islam M.S."/>
            <person name="Emdad E.M."/>
            <person name="Islam M.M."/>
            <person name="Ahmed B."/>
            <person name="Halim A."/>
            <person name="Hossen Q.M.M."/>
            <person name="Hossain M.Z."/>
            <person name="Ahmed R."/>
            <person name="Khan M.M."/>
            <person name="Islam R."/>
            <person name="Rashid M.M."/>
            <person name="Khan S.A."/>
            <person name="Rahman M.S."/>
            <person name="Alam M."/>
            <person name="Yahiya A.S."/>
            <person name="Khan M.S."/>
            <person name="Azam M.S."/>
            <person name="Haque T."/>
            <person name="Lashkar M.Z.H."/>
            <person name="Akhand A.I."/>
            <person name="Morshed G."/>
            <person name="Roy S."/>
            <person name="Uddin K.S."/>
            <person name="Rabeya T."/>
            <person name="Hossain A.S."/>
            <person name="Chowdhury A."/>
            <person name="Snigdha A.R."/>
            <person name="Mortoza M.S."/>
            <person name="Matin S.A."/>
            <person name="Hoque S.M.E."/>
            <person name="Islam M.K."/>
            <person name="Roy D.K."/>
            <person name="Haider R."/>
            <person name="Moosa M.M."/>
            <person name="Elias S.M."/>
            <person name="Hasan A.M."/>
            <person name="Jahan S."/>
            <person name="Shafiuddin M."/>
            <person name="Mahmood N."/>
            <person name="Shommy N.S."/>
        </authorList>
    </citation>
    <scope>NUCLEOTIDE SEQUENCE [LARGE SCALE GENOMIC DNA]</scope>
    <source>
        <strain evidence="3">cv. O-4</strain>
    </source>
</reference>
<dbReference type="AlphaFoldDB" id="A0A1R3JM06"/>
<keyword evidence="1" id="KW-1133">Transmembrane helix</keyword>
<keyword evidence="3" id="KW-1185">Reference proteome</keyword>
<organism evidence="2 3">
    <name type="scientific">Corchorus olitorius</name>
    <dbReference type="NCBI Taxonomy" id="93759"/>
    <lineage>
        <taxon>Eukaryota</taxon>
        <taxon>Viridiplantae</taxon>
        <taxon>Streptophyta</taxon>
        <taxon>Embryophyta</taxon>
        <taxon>Tracheophyta</taxon>
        <taxon>Spermatophyta</taxon>
        <taxon>Magnoliopsida</taxon>
        <taxon>eudicotyledons</taxon>
        <taxon>Gunneridae</taxon>
        <taxon>Pentapetalae</taxon>
        <taxon>rosids</taxon>
        <taxon>malvids</taxon>
        <taxon>Malvales</taxon>
        <taxon>Malvaceae</taxon>
        <taxon>Grewioideae</taxon>
        <taxon>Apeibeae</taxon>
        <taxon>Corchorus</taxon>
    </lineage>
</organism>